<dbReference type="EMBL" id="JBIQWL010000014">
    <property type="protein sequence ID" value="MFH8252940.1"/>
    <property type="molecule type" value="Genomic_DNA"/>
</dbReference>
<organism evidence="1 2">
    <name type="scientific">Microbacterium alkaliflavum</name>
    <dbReference type="NCBI Taxonomy" id="3248839"/>
    <lineage>
        <taxon>Bacteria</taxon>
        <taxon>Bacillati</taxon>
        <taxon>Actinomycetota</taxon>
        <taxon>Actinomycetes</taxon>
        <taxon>Micrococcales</taxon>
        <taxon>Microbacteriaceae</taxon>
        <taxon>Microbacterium</taxon>
    </lineage>
</organism>
<accession>A0ABW7QDH0</accession>
<evidence type="ECO:0000313" key="2">
    <source>
        <dbReference type="Proteomes" id="UP001610861"/>
    </source>
</evidence>
<reference evidence="1 2" key="1">
    <citation type="submission" date="2024-09" db="EMBL/GenBank/DDBJ databases">
        <authorList>
            <person name="Pan X."/>
        </authorList>
    </citation>
    <scope>NUCLEOTIDE SEQUENCE [LARGE SCALE GENOMIC DNA]</scope>
    <source>
        <strain evidence="1 2">B2969</strain>
    </source>
</reference>
<dbReference type="Proteomes" id="UP001610861">
    <property type="component" value="Unassembled WGS sequence"/>
</dbReference>
<name>A0ABW7QDH0_9MICO</name>
<protein>
    <submittedName>
        <fullName evidence="1">Uncharacterized protein</fullName>
    </submittedName>
</protein>
<proteinExistence type="predicted"/>
<keyword evidence="2" id="KW-1185">Reference proteome</keyword>
<evidence type="ECO:0000313" key="1">
    <source>
        <dbReference type="EMBL" id="MFH8252940.1"/>
    </source>
</evidence>
<dbReference type="RefSeq" id="WP_397558367.1">
    <property type="nucleotide sequence ID" value="NZ_JBIQWL010000014.1"/>
</dbReference>
<sequence length="300" mass="33577">MPQTVAHPIGVRDLPPGLHACRTCGLPVDGPTEPAHVYARQRPSGLDDIPSVMIIEFGTCDDCATRQRLATAVLERFPKTRLSYGSMIIIAPRFHYVLVTFAALGRPIPTIDDWTPATLRSALDRLEVIGHRFTWAARFSPVWQADAREDTAASERWLYVDTDTLADARRGYAEWLLDQRPPHPIDHPRQGGCVACGVGAHLGRREREAWHRIDSGKHRGQYLCATCHRHYGGQVLGQTLIDACLLDLLDADHSLRRKRPYAPRFTGVRLWADTGRAPSRAPWGHVDLTAIRHDVETGAW</sequence>
<comment type="caution">
    <text evidence="1">The sequence shown here is derived from an EMBL/GenBank/DDBJ whole genome shotgun (WGS) entry which is preliminary data.</text>
</comment>
<gene>
    <name evidence="1" type="ORF">ACH3VR_21420</name>
</gene>